<keyword evidence="1" id="KW-0812">Transmembrane</keyword>
<keyword evidence="1" id="KW-0472">Membrane</keyword>
<keyword evidence="1" id="KW-1133">Transmembrane helix</keyword>
<keyword evidence="3" id="KW-1185">Reference proteome</keyword>
<sequence>MLGFLGCQTGRFDNLVSFLFFFLLVASCFLRSRWRRENIMSILGHSFLGSWWRREHIRASLGPETLGTNLETLLAQRARFLNKRMNIRRRKLTRIVLLLLRHNRGPYIDSSGILIPFFIRLTFFFIRINRDIL</sequence>
<accession>A0A9K3H7C9</accession>
<reference evidence="2" key="1">
    <citation type="journal article" date="2017" name="Nature">
        <title>The sunflower genome provides insights into oil metabolism, flowering and Asterid evolution.</title>
        <authorList>
            <person name="Badouin H."/>
            <person name="Gouzy J."/>
            <person name="Grassa C.J."/>
            <person name="Murat F."/>
            <person name="Staton S.E."/>
            <person name="Cottret L."/>
            <person name="Lelandais-Briere C."/>
            <person name="Owens G.L."/>
            <person name="Carrere S."/>
            <person name="Mayjonade B."/>
            <person name="Legrand L."/>
            <person name="Gill N."/>
            <person name="Kane N.C."/>
            <person name="Bowers J.E."/>
            <person name="Hubner S."/>
            <person name="Bellec A."/>
            <person name="Berard A."/>
            <person name="Berges H."/>
            <person name="Blanchet N."/>
            <person name="Boniface M.C."/>
            <person name="Brunel D."/>
            <person name="Catrice O."/>
            <person name="Chaidir N."/>
            <person name="Claudel C."/>
            <person name="Donnadieu C."/>
            <person name="Faraut T."/>
            <person name="Fievet G."/>
            <person name="Helmstetter N."/>
            <person name="King M."/>
            <person name="Knapp S.J."/>
            <person name="Lai Z."/>
            <person name="Le Paslier M.C."/>
            <person name="Lippi Y."/>
            <person name="Lorenzon L."/>
            <person name="Mandel J.R."/>
            <person name="Marage G."/>
            <person name="Marchand G."/>
            <person name="Marquand E."/>
            <person name="Bret-Mestries E."/>
            <person name="Morien E."/>
            <person name="Nambeesan S."/>
            <person name="Nguyen T."/>
            <person name="Pegot-Espagnet P."/>
            <person name="Pouilly N."/>
            <person name="Raftis F."/>
            <person name="Sallet E."/>
            <person name="Schiex T."/>
            <person name="Thomas J."/>
            <person name="Vandecasteele C."/>
            <person name="Vares D."/>
            <person name="Vear F."/>
            <person name="Vautrin S."/>
            <person name="Crespi M."/>
            <person name="Mangin B."/>
            <person name="Burke J.M."/>
            <person name="Salse J."/>
            <person name="Munos S."/>
            <person name="Vincourt P."/>
            <person name="Rieseberg L.H."/>
            <person name="Langlade N.B."/>
        </authorList>
    </citation>
    <scope>NUCLEOTIDE SEQUENCE</scope>
    <source>
        <tissue evidence="2">Leaves</tissue>
    </source>
</reference>
<dbReference type="EMBL" id="MNCJ02000329">
    <property type="protein sequence ID" value="KAF5767874.1"/>
    <property type="molecule type" value="Genomic_DNA"/>
</dbReference>
<gene>
    <name evidence="2" type="ORF">HanXRQr2_Chr14g0629841</name>
</gene>
<evidence type="ECO:0000313" key="2">
    <source>
        <dbReference type="EMBL" id="KAF5767874.1"/>
    </source>
</evidence>
<reference evidence="2" key="2">
    <citation type="submission" date="2020-06" db="EMBL/GenBank/DDBJ databases">
        <title>Helianthus annuus Genome sequencing and assembly Release 2.</title>
        <authorList>
            <person name="Gouzy J."/>
            <person name="Langlade N."/>
            <person name="Munos S."/>
        </authorList>
    </citation>
    <scope>NUCLEOTIDE SEQUENCE</scope>
    <source>
        <tissue evidence="2">Leaves</tissue>
    </source>
</reference>
<organism evidence="2 3">
    <name type="scientific">Helianthus annuus</name>
    <name type="common">Common sunflower</name>
    <dbReference type="NCBI Taxonomy" id="4232"/>
    <lineage>
        <taxon>Eukaryota</taxon>
        <taxon>Viridiplantae</taxon>
        <taxon>Streptophyta</taxon>
        <taxon>Embryophyta</taxon>
        <taxon>Tracheophyta</taxon>
        <taxon>Spermatophyta</taxon>
        <taxon>Magnoliopsida</taxon>
        <taxon>eudicotyledons</taxon>
        <taxon>Gunneridae</taxon>
        <taxon>Pentapetalae</taxon>
        <taxon>asterids</taxon>
        <taxon>campanulids</taxon>
        <taxon>Asterales</taxon>
        <taxon>Asteraceae</taxon>
        <taxon>Asteroideae</taxon>
        <taxon>Heliantheae alliance</taxon>
        <taxon>Heliantheae</taxon>
        <taxon>Helianthus</taxon>
    </lineage>
</organism>
<protein>
    <submittedName>
        <fullName evidence="2">Uncharacterized protein</fullName>
    </submittedName>
</protein>
<dbReference type="Gramene" id="mRNA:HanXRQr2_Chr14g0629841">
    <property type="protein sequence ID" value="CDS:HanXRQr2_Chr14g0629841.1"/>
    <property type="gene ID" value="HanXRQr2_Chr14g0629841"/>
</dbReference>
<evidence type="ECO:0000313" key="3">
    <source>
        <dbReference type="Proteomes" id="UP000215914"/>
    </source>
</evidence>
<evidence type="ECO:0000256" key="1">
    <source>
        <dbReference type="SAM" id="Phobius"/>
    </source>
</evidence>
<name>A0A9K3H7C9_HELAN</name>
<dbReference type="AlphaFoldDB" id="A0A9K3H7C9"/>
<comment type="caution">
    <text evidence="2">The sequence shown here is derived from an EMBL/GenBank/DDBJ whole genome shotgun (WGS) entry which is preliminary data.</text>
</comment>
<dbReference type="Proteomes" id="UP000215914">
    <property type="component" value="Unassembled WGS sequence"/>
</dbReference>
<proteinExistence type="predicted"/>
<feature type="transmembrane region" description="Helical" evidence="1">
    <location>
        <begin position="12"/>
        <end position="30"/>
    </location>
</feature>